<sequence length="182" mass="19696">MSGAAAALPGIRRAAGALGLTLIAIDGASGVGKSTFATALGRTWPGHLPELVRLDAVYPGWHGLTAGADLVGRRLVRRLANGRVGEVATWDWAADRPGGVERVRPGRLVIVEGCGAFAAVEGVPSLRIWLEASDAERRRAALERDAGAFDPFWEMWETQWRRYVARADPRRTAHVVLRRVGR</sequence>
<comment type="caution">
    <text evidence="1">The sequence shown here is derived from an EMBL/GenBank/DDBJ whole genome shotgun (WGS) entry which is preliminary data.</text>
</comment>
<accession>A0A6I2F4K0</accession>
<proteinExistence type="predicted"/>
<dbReference type="SUPFAM" id="SSF52540">
    <property type="entry name" value="P-loop containing nucleoside triphosphate hydrolases"/>
    <property type="match status" value="1"/>
</dbReference>
<reference evidence="1 2" key="1">
    <citation type="submission" date="2019-10" db="EMBL/GenBank/DDBJ databases">
        <authorList>
            <person name="Nie G."/>
            <person name="Ming H."/>
            <person name="Yi B."/>
        </authorList>
    </citation>
    <scope>NUCLEOTIDE SEQUENCE [LARGE SCALE GENOMIC DNA]</scope>
    <source>
        <strain evidence="1 2">CFH 90414</strain>
    </source>
</reference>
<keyword evidence="2" id="KW-1185">Reference proteome</keyword>
<organism evidence="1 2">
    <name type="scientific">Agromyces agglutinans</name>
    <dbReference type="NCBI Taxonomy" id="2662258"/>
    <lineage>
        <taxon>Bacteria</taxon>
        <taxon>Bacillati</taxon>
        <taxon>Actinomycetota</taxon>
        <taxon>Actinomycetes</taxon>
        <taxon>Micrococcales</taxon>
        <taxon>Microbacteriaceae</taxon>
        <taxon>Agromyces</taxon>
    </lineage>
</organism>
<dbReference type="AlphaFoldDB" id="A0A6I2F4K0"/>
<dbReference type="EMBL" id="WJIF01000001">
    <property type="protein sequence ID" value="MRG58647.1"/>
    <property type="molecule type" value="Genomic_DNA"/>
</dbReference>
<protein>
    <submittedName>
        <fullName evidence="1">ATP-binding protein</fullName>
    </submittedName>
</protein>
<dbReference type="InterPro" id="IPR027417">
    <property type="entry name" value="P-loop_NTPase"/>
</dbReference>
<dbReference type="GO" id="GO:0005524">
    <property type="term" value="F:ATP binding"/>
    <property type="evidence" value="ECO:0007669"/>
    <property type="project" value="UniProtKB-KW"/>
</dbReference>
<keyword evidence="1" id="KW-0067">ATP-binding</keyword>
<name>A0A6I2F4K0_9MICO</name>
<dbReference type="RefSeq" id="WP_153683107.1">
    <property type="nucleotide sequence ID" value="NZ_WJIF01000001.1"/>
</dbReference>
<evidence type="ECO:0000313" key="1">
    <source>
        <dbReference type="EMBL" id="MRG58647.1"/>
    </source>
</evidence>
<dbReference type="Gene3D" id="3.40.50.300">
    <property type="entry name" value="P-loop containing nucleotide triphosphate hydrolases"/>
    <property type="match status" value="1"/>
</dbReference>
<dbReference type="CDD" id="cd02019">
    <property type="entry name" value="NK"/>
    <property type="match status" value="1"/>
</dbReference>
<evidence type="ECO:0000313" key="2">
    <source>
        <dbReference type="Proteomes" id="UP000431080"/>
    </source>
</evidence>
<gene>
    <name evidence="1" type="ORF">GE115_01995</name>
</gene>
<keyword evidence="1" id="KW-0547">Nucleotide-binding</keyword>
<dbReference type="Proteomes" id="UP000431080">
    <property type="component" value="Unassembled WGS sequence"/>
</dbReference>